<sequence length="1049" mass="118376">KQRPRMGPRRTLVREVNPHLICVLCRGYFIEATTITECLHSFCRSCLVKYLETSKFCPICDVQLHKNNPLLSVRCDPTLQQLVYKLIPGLYANEMARRRKYYSELGGPSSDPEASEYPVGDAYFAPEDSISLSLEFTNATPGNKEDESCGSDIEDSPVDKQGVLHRRYLQCPAAVTMSHLQKFLRMKYGFSHEVKVDIIYDGEVLTDEFSLMDVAYTFNWKRTAPMRFKFCLLQKSEVPPKSFGIEKTKKPVELKDSEEVVKKPTAEAKVFAFANNVVKTSNPPIQKNTPSQITTTNYATTSSTKTEEEPKALPVQPKVQAAQSKSHPSQPKVQPGQPKVQSVQLKVQLEQPKLQPESKDRESREVKALKEAAKDMYTFREDKEFKAAGSKEGKELKALKDSKPRYNNLSCNNNDKSVEKTSCYTPLKRTIVEKLEEPPVETKRLKIVLDPLPSVQKTENKKTITVKPEIVNKEMEPRPTSTKNGIEKRPDSKKESSLAVQKAREIEVPKKEVNKVKTKEPVPDITDDIEEEEEEPNYMDDIIQEDDYDEEEEEDRLHISPSEEDMIIEEKVDQPEEEPMEVLESQIEPESVPEPEPEPIKYSRSEEKRKEKKKNKKAKHHHHRHHDRKRDSPPIATILHSPDDLKLKFKLTNTNSKPKYTILDNNDSKKDHNSHSSPKHQEKYIEKESKHKLKETYEEPQKKISPPVINNNYNNLNNNNSFHMKNNQNESATPQPIVESGSKERSVQLKISKQKVVRPPSPKVSPPLQKPNPVVAPMMNSVPKSCPSPKQIPIMKQNGTTALKPETIKLPPSSITVSKITAAEKAQMEQQKLLMNRNNSLGLDSKRPSLEIMLVNAPKKAGEGCGETKPVEVKKVIRPTPPSIPLSRLKNFGPKGSPPPLVLANKSLSGNDENGALDLSGKSSRKSPEVDSMRNLVMLSNTAVQERMMSSLEPLKIPIPPIASMGMKSGYQPQPRTMKPVPNQTVRQIPNPSALMFRQHALNSQRSVPQSLPINSLRKMETMAKNINIEKVAAGLSVKAAVEAGYQPK</sequence>
<accession>A0A0A9XPT4</accession>
<feature type="compositionally biased region" description="Basic and acidic residues" evidence="7">
    <location>
        <begin position="485"/>
        <end position="522"/>
    </location>
</feature>
<dbReference type="Gene3D" id="3.30.40.10">
    <property type="entry name" value="Zinc/RING finger domain, C3HC4 (zinc finger)"/>
    <property type="match status" value="1"/>
</dbReference>
<feature type="region of interest" description="Disordered" evidence="7">
    <location>
        <begin position="281"/>
        <end position="340"/>
    </location>
</feature>
<dbReference type="CDD" id="cd17082">
    <property type="entry name" value="RAWUL_PCGF2_like"/>
    <property type="match status" value="1"/>
</dbReference>
<organism evidence="9">
    <name type="scientific">Lygus hesperus</name>
    <name type="common">Western plant bug</name>
    <dbReference type="NCBI Taxonomy" id="30085"/>
    <lineage>
        <taxon>Eukaryota</taxon>
        <taxon>Metazoa</taxon>
        <taxon>Ecdysozoa</taxon>
        <taxon>Arthropoda</taxon>
        <taxon>Hexapoda</taxon>
        <taxon>Insecta</taxon>
        <taxon>Pterygota</taxon>
        <taxon>Neoptera</taxon>
        <taxon>Paraneoptera</taxon>
        <taxon>Hemiptera</taxon>
        <taxon>Heteroptera</taxon>
        <taxon>Panheteroptera</taxon>
        <taxon>Cimicomorpha</taxon>
        <taxon>Miridae</taxon>
        <taxon>Mirini</taxon>
        <taxon>Lygus</taxon>
    </lineage>
</organism>
<reference evidence="9" key="2">
    <citation type="submission" date="2014-07" db="EMBL/GenBank/DDBJ databases">
        <authorList>
            <person name="Hull J."/>
        </authorList>
    </citation>
    <scope>NUCLEOTIDE SEQUENCE</scope>
</reference>
<evidence type="ECO:0000256" key="3">
    <source>
        <dbReference type="ARBA" id="ARBA00022771"/>
    </source>
</evidence>
<evidence type="ECO:0000256" key="7">
    <source>
        <dbReference type="SAM" id="MobiDB-lite"/>
    </source>
</evidence>
<comment type="subcellular location">
    <subcellularLocation>
        <location evidence="1">Nucleus</location>
    </subcellularLocation>
</comment>
<keyword evidence="5" id="KW-0539">Nucleus</keyword>
<evidence type="ECO:0000313" key="9">
    <source>
        <dbReference type="EMBL" id="JAG21606.1"/>
    </source>
</evidence>
<dbReference type="PANTHER" id="PTHR10825">
    <property type="entry name" value="RING FINGER DOMAIN-CONTAINING, POLYCOMB GROUP COMPONENT"/>
    <property type="match status" value="1"/>
</dbReference>
<feature type="region of interest" description="Disordered" evidence="7">
    <location>
        <begin position="459"/>
        <end position="775"/>
    </location>
</feature>
<keyword evidence="4" id="KW-0862">Zinc</keyword>
<evidence type="ECO:0000256" key="2">
    <source>
        <dbReference type="ARBA" id="ARBA00022723"/>
    </source>
</evidence>
<dbReference type="InterPro" id="IPR013083">
    <property type="entry name" value="Znf_RING/FYVE/PHD"/>
</dbReference>
<keyword evidence="2" id="KW-0479">Metal-binding</keyword>
<dbReference type="PROSITE" id="PS50089">
    <property type="entry name" value="ZF_RING_2"/>
    <property type="match status" value="1"/>
</dbReference>
<evidence type="ECO:0000256" key="5">
    <source>
        <dbReference type="ARBA" id="ARBA00023242"/>
    </source>
</evidence>
<feature type="non-terminal residue" evidence="9">
    <location>
        <position position="1"/>
    </location>
</feature>
<feature type="compositionally biased region" description="Pro residues" evidence="7">
    <location>
        <begin position="759"/>
        <end position="770"/>
    </location>
</feature>
<dbReference type="InterPro" id="IPR017907">
    <property type="entry name" value="Znf_RING_CS"/>
</dbReference>
<feature type="compositionally biased region" description="Low complexity" evidence="7">
    <location>
        <begin position="710"/>
        <end position="729"/>
    </location>
</feature>
<feature type="compositionally biased region" description="Low complexity" evidence="7">
    <location>
        <begin position="291"/>
        <end position="304"/>
    </location>
</feature>
<dbReference type="GO" id="GO:0035102">
    <property type="term" value="C:PRC1 complex"/>
    <property type="evidence" value="ECO:0007669"/>
    <property type="project" value="TreeGrafter"/>
</dbReference>
<reference evidence="9" key="1">
    <citation type="journal article" date="2014" name="PLoS ONE">
        <title>Transcriptome-Based Identification of ABC Transporters in the Western Tarnished Plant Bug Lygus hesperus.</title>
        <authorList>
            <person name="Hull J.J."/>
            <person name="Chaney K."/>
            <person name="Geib S.M."/>
            <person name="Fabrick J.A."/>
            <person name="Brent C.S."/>
            <person name="Walsh D."/>
            <person name="Lavine L.C."/>
        </authorList>
    </citation>
    <scope>NUCLEOTIDE SEQUENCE</scope>
</reference>
<dbReference type="GO" id="GO:1990841">
    <property type="term" value="F:promoter-specific chromatin binding"/>
    <property type="evidence" value="ECO:0007669"/>
    <property type="project" value="TreeGrafter"/>
</dbReference>
<dbReference type="PANTHER" id="PTHR10825:SF29">
    <property type="entry name" value="POLYCOMB GROUP RING FINGER PROTEIN 1"/>
    <property type="match status" value="1"/>
</dbReference>
<dbReference type="GO" id="GO:0008270">
    <property type="term" value="F:zinc ion binding"/>
    <property type="evidence" value="ECO:0007669"/>
    <property type="project" value="UniProtKB-KW"/>
</dbReference>
<evidence type="ECO:0000256" key="6">
    <source>
        <dbReference type="PROSITE-ProRule" id="PRU00175"/>
    </source>
</evidence>
<feature type="domain" description="RING-type" evidence="8">
    <location>
        <begin position="22"/>
        <end position="61"/>
    </location>
</feature>
<dbReference type="Gene3D" id="3.10.20.90">
    <property type="entry name" value="Phosphatidylinositol 3-kinase Catalytic Subunit, Chain A, domain 1"/>
    <property type="match status" value="1"/>
</dbReference>
<dbReference type="Pfam" id="PF16207">
    <property type="entry name" value="RAWUL"/>
    <property type="match status" value="1"/>
</dbReference>
<protein>
    <submittedName>
        <fullName evidence="9">Polycomb complex protein BMI-1</fullName>
    </submittedName>
</protein>
<dbReference type="AlphaFoldDB" id="A0A0A9XPT4"/>
<feature type="compositionally biased region" description="Polar residues" evidence="7">
    <location>
        <begin position="281"/>
        <end position="290"/>
    </location>
</feature>
<feature type="compositionally biased region" description="Polar residues" evidence="7">
    <location>
        <begin position="405"/>
        <end position="419"/>
    </location>
</feature>
<feature type="compositionally biased region" description="Basic and acidic residues" evidence="7">
    <location>
        <begin position="666"/>
        <end position="702"/>
    </location>
</feature>
<feature type="region of interest" description="Disordered" evidence="7">
    <location>
        <begin position="905"/>
        <end position="930"/>
    </location>
</feature>
<feature type="compositionally biased region" description="Basic and acidic residues" evidence="7">
    <location>
        <begin position="598"/>
        <end position="609"/>
    </location>
</feature>
<evidence type="ECO:0000256" key="1">
    <source>
        <dbReference type="ARBA" id="ARBA00004123"/>
    </source>
</evidence>
<feature type="compositionally biased region" description="Low complexity" evidence="7">
    <location>
        <begin position="328"/>
        <end position="340"/>
    </location>
</feature>
<dbReference type="FunFam" id="3.30.40.10:FF:000122">
    <property type="entry name" value="polycomb group RING finger protein 1"/>
    <property type="match status" value="1"/>
</dbReference>
<dbReference type="PROSITE" id="PS00518">
    <property type="entry name" value="ZF_RING_1"/>
    <property type="match status" value="1"/>
</dbReference>
<dbReference type="SUPFAM" id="SSF57850">
    <property type="entry name" value="RING/U-box"/>
    <property type="match status" value="1"/>
</dbReference>
<keyword evidence="3 6" id="KW-0863">Zinc-finger</keyword>
<dbReference type="Pfam" id="PF13923">
    <property type="entry name" value="zf-C3HC4_2"/>
    <property type="match status" value="1"/>
</dbReference>
<dbReference type="SMART" id="SM00184">
    <property type="entry name" value="RING"/>
    <property type="match status" value="1"/>
</dbReference>
<dbReference type="GO" id="GO:0000122">
    <property type="term" value="P:negative regulation of transcription by RNA polymerase II"/>
    <property type="evidence" value="ECO:0007669"/>
    <property type="project" value="TreeGrafter"/>
</dbReference>
<dbReference type="EMBL" id="GBHO01021998">
    <property type="protein sequence ID" value="JAG21606.1"/>
    <property type="molecule type" value="Transcribed_RNA"/>
</dbReference>
<evidence type="ECO:0000259" key="8">
    <source>
        <dbReference type="PROSITE" id="PS50089"/>
    </source>
</evidence>
<name>A0A0A9XPT4_LYGHE</name>
<gene>
    <name evidence="9" type="primary">BMI1</name>
    <name evidence="9" type="ORF">CM83_24504</name>
</gene>
<feature type="region of interest" description="Disordered" evidence="7">
    <location>
        <begin position="396"/>
        <end position="419"/>
    </location>
</feature>
<dbReference type="InterPro" id="IPR001841">
    <property type="entry name" value="Znf_RING"/>
</dbReference>
<feature type="compositionally biased region" description="Basic residues" evidence="7">
    <location>
        <begin position="610"/>
        <end position="628"/>
    </location>
</feature>
<evidence type="ECO:0000256" key="4">
    <source>
        <dbReference type="ARBA" id="ARBA00022833"/>
    </source>
</evidence>
<dbReference type="InterPro" id="IPR032443">
    <property type="entry name" value="RAWUL"/>
</dbReference>
<feature type="compositionally biased region" description="Acidic residues" evidence="7">
    <location>
        <begin position="525"/>
        <end position="554"/>
    </location>
</feature>
<proteinExistence type="predicted"/>